<dbReference type="SMART" id="SM00173">
    <property type="entry name" value="RAS"/>
    <property type="match status" value="1"/>
</dbReference>
<dbReference type="GO" id="GO:0003924">
    <property type="term" value="F:GTPase activity"/>
    <property type="evidence" value="ECO:0007669"/>
    <property type="project" value="InterPro"/>
</dbReference>
<evidence type="ECO:0008006" key="4">
    <source>
        <dbReference type="Google" id="ProtNLM"/>
    </source>
</evidence>
<evidence type="ECO:0000313" key="3">
    <source>
        <dbReference type="EMBL" id="CAD9337302.1"/>
    </source>
</evidence>
<name>A0A7S1ZFV3_TRICV</name>
<dbReference type="Gene3D" id="3.40.50.300">
    <property type="entry name" value="P-loop containing nucleotide triphosphate hydrolases"/>
    <property type="match status" value="1"/>
</dbReference>
<dbReference type="PRINTS" id="PR00449">
    <property type="entry name" value="RASTRNSFRMNG"/>
</dbReference>
<dbReference type="SMART" id="SM00175">
    <property type="entry name" value="RAB"/>
    <property type="match status" value="1"/>
</dbReference>
<evidence type="ECO:0000256" key="2">
    <source>
        <dbReference type="SAM" id="MobiDB-lite"/>
    </source>
</evidence>
<protein>
    <recommendedName>
        <fullName evidence="4">Ras-related protein Rab-21</fullName>
    </recommendedName>
</protein>
<accession>A0A7S1ZFV3</accession>
<organism evidence="3">
    <name type="scientific">Trieres chinensis</name>
    <name type="common">Marine centric diatom</name>
    <name type="synonym">Odontella sinensis</name>
    <dbReference type="NCBI Taxonomy" id="1514140"/>
    <lineage>
        <taxon>Eukaryota</taxon>
        <taxon>Sar</taxon>
        <taxon>Stramenopiles</taxon>
        <taxon>Ochrophyta</taxon>
        <taxon>Bacillariophyta</taxon>
        <taxon>Mediophyceae</taxon>
        <taxon>Biddulphiophycidae</taxon>
        <taxon>Eupodiscales</taxon>
        <taxon>Parodontellaceae</taxon>
        <taxon>Trieres</taxon>
    </lineage>
</organism>
<dbReference type="FunFam" id="3.40.50.300:FF:000808">
    <property type="entry name" value="Small GTP-binding protein, putative"/>
    <property type="match status" value="1"/>
</dbReference>
<reference evidence="3" key="1">
    <citation type="submission" date="2021-01" db="EMBL/GenBank/DDBJ databases">
        <authorList>
            <person name="Corre E."/>
            <person name="Pelletier E."/>
            <person name="Niang G."/>
            <person name="Scheremetjew M."/>
            <person name="Finn R."/>
            <person name="Kale V."/>
            <person name="Holt S."/>
            <person name="Cochrane G."/>
            <person name="Meng A."/>
            <person name="Brown T."/>
            <person name="Cohen L."/>
        </authorList>
    </citation>
    <scope>NUCLEOTIDE SEQUENCE</scope>
    <source>
        <strain evidence="3">Grunow 1884</strain>
    </source>
</reference>
<dbReference type="PROSITE" id="PS51419">
    <property type="entry name" value="RAB"/>
    <property type="match status" value="1"/>
</dbReference>
<dbReference type="SUPFAM" id="SSF52540">
    <property type="entry name" value="P-loop containing nucleoside triphosphate hydrolases"/>
    <property type="match status" value="1"/>
</dbReference>
<proteinExistence type="predicted"/>
<evidence type="ECO:0000256" key="1">
    <source>
        <dbReference type="ARBA" id="ARBA00022741"/>
    </source>
</evidence>
<dbReference type="AlphaFoldDB" id="A0A7S1ZFV3"/>
<gene>
    <name evidence="3" type="ORF">OSIN01602_LOCUS9072</name>
</gene>
<sequence>MSHPFPSPPSPAPPPRFKAVLLGEGRVGKTSLVSRYVDGTYEDGRAPTLGASYAEKLVVLGNGGDKAENSEREGGCKKAVLSIWDTAGQERYRSLGPIYYRDAEGAVLVYDVTDSSTFERVRDWIRELRAMVGDEDKICLVIVGNKIDLLGAGGERAVALKEAREYARSVGAEHYCTSAKDGIGVDDVFEGLTRKILDSPKYRSKLDDGASVRPGGRRLIILPPSGDQQGGDEDGPRSTCC</sequence>
<dbReference type="InterPro" id="IPR027417">
    <property type="entry name" value="P-loop_NTPase"/>
</dbReference>
<dbReference type="InterPro" id="IPR001806">
    <property type="entry name" value="Small_GTPase"/>
</dbReference>
<dbReference type="GO" id="GO:0005525">
    <property type="term" value="F:GTP binding"/>
    <property type="evidence" value="ECO:0007669"/>
    <property type="project" value="InterPro"/>
</dbReference>
<keyword evidence="1" id="KW-0547">Nucleotide-binding</keyword>
<dbReference type="SMART" id="SM00174">
    <property type="entry name" value="RHO"/>
    <property type="match status" value="1"/>
</dbReference>
<dbReference type="InterPro" id="IPR005225">
    <property type="entry name" value="Small_GTP-bd"/>
</dbReference>
<dbReference type="SMART" id="SM00176">
    <property type="entry name" value="RAN"/>
    <property type="match status" value="1"/>
</dbReference>
<dbReference type="NCBIfam" id="TIGR00231">
    <property type="entry name" value="small_GTP"/>
    <property type="match status" value="1"/>
</dbReference>
<dbReference type="Pfam" id="PF00071">
    <property type="entry name" value="Ras"/>
    <property type="match status" value="1"/>
</dbReference>
<dbReference type="PROSITE" id="PS51421">
    <property type="entry name" value="RAS"/>
    <property type="match status" value="1"/>
</dbReference>
<dbReference type="PANTHER" id="PTHR47978">
    <property type="match status" value="1"/>
</dbReference>
<feature type="region of interest" description="Disordered" evidence="2">
    <location>
        <begin position="217"/>
        <end position="241"/>
    </location>
</feature>
<dbReference type="EMBL" id="HBGO01016045">
    <property type="protein sequence ID" value="CAD9337302.1"/>
    <property type="molecule type" value="Transcribed_RNA"/>
</dbReference>